<feature type="domain" description="Atos-like conserved" evidence="2">
    <location>
        <begin position="305"/>
        <end position="376"/>
    </location>
</feature>
<dbReference type="Pfam" id="PF13889">
    <property type="entry name" value="Chromosome_seg"/>
    <property type="match status" value="1"/>
</dbReference>
<feature type="region of interest" description="Disordered" evidence="1">
    <location>
        <begin position="677"/>
        <end position="734"/>
    </location>
</feature>
<comment type="caution">
    <text evidence="3">The sequence shown here is derived from an EMBL/GenBank/DDBJ whole genome shotgun (WGS) entry which is preliminary data.</text>
</comment>
<dbReference type="PANTHER" id="PTHR13199">
    <property type="entry name" value="GH03947P"/>
    <property type="match status" value="1"/>
</dbReference>
<organism evidence="3 4">
    <name type="scientific">Myriangium duriaei CBS 260.36</name>
    <dbReference type="NCBI Taxonomy" id="1168546"/>
    <lineage>
        <taxon>Eukaryota</taxon>
        <taxon>Fungi</taxon>
        <taxon>Dikarya</taxon>
        <taxon>Ascomycota</taxon>
        <taxon>Pezizomycotina</taxon>
        <taxon>Dothideomycetes</taxon>
        <taxon>Dothideomycetidae</taxon>
        <taxon>Myriangiales</taxon>
        <taxon>Myriangiaceae</taxon>
        <taxon>Myriangium</taxon>
    </lineage>
</organism>
<dbReference type="InterPro" id="IPR025261">
    <property type="entry name" value="Atos-like_cons_dom"/>
</dbReference>
<feature type="compositionally biased region" description="Low complexity" evidence="1">
    <location>
        <begin position="713"/>
        <end position="728"/>
    </location>
</feature>
<feature type="region of interest" description="Disordered" evidence="1">
    <location>
        <begin position="1"/>
        <end position="30"/>
    </location>
</feature>
<reference evidence="3" key="1">
    <citation type="journal article" date="2020" name="Stud. Mycol.">
        <title>101 Dothideomycetes genomes: a test case for predicting lifestyles and emergence of pathogens.</title>
        <authorList>
            <person name="Haridas S."/>
            <person name="Albert R."/>
            <person name="Binder M."/>
            <person name="Bloem J."/>
            <person name="Labutti K."/>
            <person name="Salamov A."/>
            <person name="Andreopoulos B."/>
            <person name="Baker S."/>
            <person name="Barry K."/>
            <person name="Bills G."/>
            <person name="Bluhm B."/>
            <person name="Cannon C."/>
            <person name="Castanera R."/>
            <person name="Culley D."/>
            <person name="Daum C."/>
            <person name="Ezra D."/>
            <person name="Gonzalez J."/>
            <person name="Henrissat B."/>
            <person name="Kuo A."/>
            <person name="Liang C."/>
            <person name="Lipzen A."/>
            <person name="Lutzoni F."/>
            <person name="Magnuson J."/>
            <person name="Mondo S."/>
            <person name="Nolan M."/>
            <person name="Ohm R."/>
            <person name="Pangilinan J."/>
            <person name="Park H.-J."/>
            <person name="Ramirez L."/>
            <person name="Alfaro M."/>
            <person name="Sun H."/>
            <person name="Tritt A."/>
            <person name="Yoshinaga Y."/>
            <person name="Zwiers L.-H."/>
            <person name="Turgeon B."/>
            <person name="Goodwin S."/>
            <person name="Spatafora J."/>
            <person name="Crous P."/>
            <person name="Grigoriev I."/>
        </authorList>
    </citation>
    <scope>NUCLEOTIDE SEQUENCE</scope>
    <source>
        <strain evidence="3">CBS 260.36</strain>
    </source>
</reference>
<evidence type="ECO:0000256" key="1">
    <source>
        <dbReference type="SAM" id="MobiDB-lite"/>
    </source>
</evidence>
<feature type="compositionally biased region" description="Basic residues" evidence="1">
    <location>
        <begin position="423"/>
        <end position="435"/>
    </location>
</feature>
<accession>A0A9P4MG62</accession>
<evidence type="ECO:0000313" key="3">
    <source>
        <dbReference type="EMBL" id="KAF2151812.1"/>
    </source>
</evidence>
<feature type="region of interest" description="Disordered" evidence="1">
    <location>
        <begin position="254"/>
        <end position="303"/>
    </location>
</feature>
<dbReference type="Proteomes" id="UP000799439">
    <property type="component" value="Unassembled WGS sequence"/>
</dbReference>
<dbReference type="InterPro" id="IPR051506">
    <property type="entry name" value="ATOS_Transcription_Regulators"/>
</dbReference>
<dbReference type="Pfam" id="PF13915">
    <property type="entry name" value="DUF4210"/>
    <property type="match status" value="1"/>
</dbReference>
<protein>
    <recommendedName>
        <fullName evidence="2">Atos-like conserved domain-containing protein</fullName>
    </recommendedName>
</protein>
<evidence type="ECO:0000313" key="4">
    <source>
        <dbReference type="Proteomes" id="UP000799439"/>
    </source>
</evidence>
<feature type="region of interest" description="Disordered" evidence="1">
    <location>
        <begin position="51"/>
        <end position="85"/>
    </location>
</feature>
<sequence>MSKSTNREPIYNPYFTGRPRTPLGGQKTEAMDRQEIIRKIKEKGMARQVSLDAEVNLGKEEETGWDRKGTEEPALLPSPSFSAESELTNNEFVDRMSHGLEISRPRSALHRGDFRGDESQHSERDFPDSPRPMPHFPQPDFAASSPPAPWHDGFPNTSIHRSRRNQESSLQAAFAERTRPRAVSGASLSHSFSYQAPTSPLVNQSNAEDLADDFSLPSRSYLNDSSIRRRTFSPTTLQGFGNYVDARLGNLWHSSPPSLRRESTVPYQAHQPRRSITSLGSLPQTPQLGSRRSSGLGSSPLQHSMVGSFEESILRGRMSTTPSRPLDFTAHIGVLGKGDCKPSLKCPPHITVPFPAVFYNYGHSKTNHDSQPSPYVGLVDLENAPATNGSKSRRKIKVSQRSSSDNAFNSHAVPTPGDSGDGRRRRRQKDKRRSHSPLDEPKGAYRIPPKGQLQIIIKNPNKTAVKLFLVPYDVTDMQPGQKTFIRQRSYSAGPILDMPLDTRKNLGTDRPEASLSHSSDPQDRPVLRYLIHLHMCCTSQGRIWLYKSIRVVFANRVPDGKEKLRNETQLPEPKYSLYRPHRSSAASTPLVRSQQDGSNLMDIDSPTFADPEAAISYAVRQHRPEAHSLPGTSIYDGLFTRRQPGPSFHFPVLETVASRPSSRGLSDELMEDESNMTADDMGQRVKSPKSPLSPLSQLSPLQHRAISPITDCSEGTGSFTFSRSSSSEKLPGVRAESLLSRRLKDLEMSRAGTSGASSKGSEG</sequence>
<feature type="compositionally biased region" description="Low complexity" evidence="1">
    <location>
        <begin position="688"/>
        <end position="702"/>
    </location>
</feature>
<feature type="region of interest" description="Disordered" evidence="1">
    <location>
        <begin position="564"/>
        <end position="606"/>
    </location>
</feature>
<feature type="compositionally biased region" description="Polar residues" evidence="1">
    <location>
        <begin position="399"/>
        <end position="409"/>
    </location>
</feature>
<proteinExistence type="predicted"/>
<feature type="region of interest" description="Disordered" evidence="1">
    <location>
        <begin position="99"/>
        <end position="182"/>
    </location>
</feature>
<feature type="compositionally biased region" description="Basic and acidic residues" evidence="1">
    <location>
        <begin position="57"/>
        <end position="71"/>
    </location>
</feature>
<feature type="compositionally biased region" description="Basic and acidic residues" evidence="1">
    <location>
        <begin position="99"/>
        <end position="128"/>
    </location>
</feature>
<dbReference type="SMART" id="SM01177">
    <property type="entry name" value="DUF4210"/>
    <property type="match status" value="1"/>
</dbReference>
<feature type="region of interest" description="Disordered" evidence="1">
    <location>
        <begin position="366"/>
        <end position="447"/>
    </location>
</feature>
<dbReference type="AlphaFoldDB" id="A0A9P4MG62"/>
<dbReference type="PANTHER" id="PTHR13199:SF11">
    <property type="entry name" value="PROTEIN ATOSSA"/>
    <property type="match status" value="1"/>
</dbReference>
<feature type="compositionally biased region" description="Polar residues" evidence="1">
    <location>
        <begin position="584"/>
        <end position="598"/>
    </location>
</feature>
<dbReference type="OrthoDB" id="8625101at2759"/>
<gene>
    <name evidence="3" type="ORF">K461DRAFT_286719</name>
</gene>
<feature type="compositionally biased region" description="Low complexity" evidence="1">
    <location>
        <begin position="286"/>
        <end position="302"/>
    </location>
</feature>
<evidence type="ECO:0000259" key="2">
    <source>
        <dbReference type="SMART" id="SM01177"/>
    </source>
</evidence>
<dbReference type="EMBL" id="ML996087">
    <property type="protein sequence ID" value="KAF2151812.1"/>
    <property type="molecule type" value="Genomic_DNA"/>
</dbReference>
<keyword evidence="4" id="KW-1185">Reference proteome</keyword>
<dbReference type="InterPro" id="IPR033473">
    <property type="entry name" value="Atos-like_C"/>
</dbReference>
<name>A0A9P4MG62_9PEZI</name>
<feature type="compositionally biased region" description="Polar residues" evidence="1">
    <location>
        <begin position="274"/>
        <end position="285"/>
    </location>
</feature>
<feature type="region of interest" description="Disordered" evidence="1">
    <location>
        <begin position="744"/>
        <end position="763"/>
    </location>
</feature>
<feature type="compositionally biased region" description="Polar residues" evidence="1">
    <location>
        <begin position="751"/>
        <end position="763"/>
    </location>
</feature>